<keyword evidence="2" id="KW-0813">Transport</keyword>
<evidence type="ECO:0000313" key="8">
    <source>
        <dbReference type="EMBL" id="MFC0565117.1"/>
    </source>
</evidence>
<dbReference type="RefSeq" id="WP_377338662.1">
    <property type="nucleotide sequence ID" value="NZ_JBHLUE010000011.1"/>
</dbReference>
<evidence type="ECO:0000256" key="2">
    <source>
        <dbReference type="ARBA" id="ARBA00022448"/>
    </source>
</evidence>
<reference evidence="8 9" key="1">
    <citation type="submission" date="2024-09" db="EMBL/GenBank/DDBJ databases">
        <authorList>
            <person name="Sun Q."/>
            <person name="Mori K."/>
        </authorList>
    </citation>
    <scope>NUCLEOTIDE SEQUENCE [LARGE SCALE GENOMIC DNA]</scope>
    <source>
        <strain evidence="8 9">TBRC 2205</strain>
    </source>
</reference>
<proteinExistence type="predicted"/>
<dbReference type="Gene3D" id="1.20.1740.10">
    <property type="entry name" value="Amino acid/polyamine transporter I"/>
    <property type="match status" value="1"/>
</dbReference>
<accession>A0ABV6NY09</accession>
<evidence type="ECO:0000256" key="3">
    <source>
        <dbReference type="ARBA" id="ARBA00022692"/>
    </source>
</evidence>
<feature type="transmembrane region" description="Helical" evidence="7">
    <location>
        <begin position="108"/>
        <end position="132"/>
    </location>
</feature>
<sequence>MATSILRKKPIKDVLAQGAEDGDDRGRLRRRLGSVDLMGFGVGIVIGTGIFTLTGVEARDTAGPGVVISFAIGGVVALLAAFCYAELASSVPTAGSAYTYAYATLGELAAWIIGWDLLLEFALGAAVIARGWSGYLADLVGLPSAWFSEDGSVVNVGAMAIVVLLGVVAITGIRESARLTNVLVLVKVAVCVLVVAAGLFFVKTANLTPFIPPARQPDASEGGLARPLTQAIFGMEPSVFGFAGVLTAAAVVFFAYTGFEAVANLSEETRRPRRDLPLGLIGTLVISTVLYIGVSLVVVGMVKYTDIDAGAPIASAFRAVGAGWAAALVSIAAVAGLTSGILVDLVAMGRIGFAVSRDGLIPPAIAKIHPRFGTPYRITAIMVVVVALLAGFVPLSALADLVSIGTLFAFVIVSVAVPILRRTRPELKRPFRVPFSPVLPIVSALACLYLMTNLSMETWLRFLVWMVLGGIIYFGYGRRRNRLARREQAAESGAAGADPERAGSESTDPEPTTAG</sequence>
<feature type="region of interest" description="Disordered" evidence="6">
    <location>
        <begin position="487"/>
        <end position="515"/>
    </location>
</feature>
<keyword evidence="9" id="KW-1185">Reference proteome</keyword>
<protein>
    <submittedName>
        <fullName evidence="8">Amino acid permease</fullName>
    </submittedName>
</protein>
<keyword evidence="5 7" id="KW-0472">Membrane</keyword>
<feature type="compositionally biased region" description="Polar residues" evidence="6">
    <location>
        <begin position="504"/>
        <end position="515"/>
    </location>
</feature>
<evidence type="ECO:0000256" key="7">
    <source>
        <dbReference type="SAM" id="Phobius"/>
    </source>
</evidence>
<evidence type="ECO:0000256" key="4">
    <source>
        <dbReference type="ARBA" id="ARBA00022989"/>
    </source>
</evidence>
<feature type="transmembrane region" description="Helical" evidence="7">
    <location>
        <begin position="66"/>
        <end position="87"/>
    </location>
</feature>
<feature type="transmembrane region" description="Helical" evidence="7">
    <location>
        <begin position="401"/>
        <end position="421"/>
    </location>
</feature>
<evidence type="ECO:0000256" key="6">
    <source>
        <dbReference type="SAM" id="MobiDB-lite"/>
    </source>
</evidence>
<comment type="subcellular location">
    <subcellularLocation>
        <location evidence="1">Membrane</location>
        <topology evidence="1">Multi-pass membrane protein</topology>
    </subcellularLocation>
</comment>
<organism evidence="8 9">
    <name type="scientific">Plantactinospora siamensis</name>
    <dbReference type="NCBI Taxonomy" id="555372"/>
    <lineage>
        <taxon>Bacteria</taxon>
        <taxon>Bacillati</taxon>
        <taxon>Actinomycetota</taxon>
        <taxon>Actinomycetes</taxon>
        <taxon>Micromonosporales</taxon>
        <taxon>Micromonosporaceae</taxon>
        <taxon>Plantactinospora</taxon>
    </lineage>
</organism>
<feature type="transmembrane region" description="Helical" evidence="7">
    <location>
        <begin position="458"/>
        <end position="476"/>
    </location>
</feature>
<dbReference type="Pfam" id="PF13520">
    <property type="entry name" value="AA_permease_2"/>
    <property type="match status" value="1"/>
</dbReference>
<feature type="transmembrane region" description="Helical" evidence="7">
    <location>
        <begin position="35"/>
        <end position="54"/>
    </location>
</feature>
<comment type="caution">
    <text evidence="8">The sequence shown here is derived from an EMBL/GenBank/DDBJ whole genome shotgun (WGS) entry which is preliminary data.</text>
</comment>
<gene>
    <name evidence="8" type="ORF">ACFFHU_13355</name>
</gene>
<feature type="transmembrane region" description="Helical" evidence="7">
    <location>
        <begin position="376"/>
        <end position="395"/>
    </location>
</feature>
<feature type="transmembrane region" description="Helical" evidence="7">
    <location>
        <begin position="433"/>
        <end position="452"/>
    </location>
</feature>
<evidence type="ECO:0000313" key="9">
    <source>
        <dbReference type="Proteomes" id="UP001589894"/>
    </source>
</evidence>
<dbReference type="PANTHER" id="PTHR43243:SF4">
    <property type="entry name" value="CATIONIC AMINO ACID TRANSPORTER 4"/>
    <property type="match status" value="1"/>
</dbReference>
<dbReference type="EMBL" id="JBHLUE010000011">
    <property type="protein sequence ID" value="MFC0565117.1"/>
    <property type="molecule type" value="Genomic_DNA"/>
</dbReference>
<feature type="transmembrane region" description="Helical" evidence="7">
    <location>
        <begin position="152"/>
        <end position="170"/>
    </location>
</feature>
<keyword evidence="3 7" id="KW-0812">Transmembrane</keyword>
<dbReference type="InterPro" id="IPR002293">
    <property type="entry name" value="AA/rel_permease1"/>
</dbReference>
<feature type="transmembrane region" description="Helical" evidence="7">
    <location>
        <begin position="182"/>
        <end position="202"/>
    </location>
</feature>
<feature type="transmembrane region" description="Helical" evidence="7">
    <location>
        <begin position="239"/>
        <end position="259"/>
    </location>
</feature>
<feature type="transmembrane region" description="Helical" evidence="7">
    <location>
        <begin position="322"/>
        <end position="347"/>
    </location>
</feature>
<dbReference type="PANTHER" id="PTHR43243">
    <property type="entry name" value="INNER MEMBRANE TRANSPORTER YGJI-RELATED"/>
    <property type="match status" value="1"/>
</dbReference>
<dbReference type="PIRSF" id="PIRSF006060">
    <property type="entry name" value="AA_transporter"/>
    <property type="match status" value="1"/>
</dbReference>
<feature type="transmembrane region" description="Helical" evidence="7">
    <location>
        <begin position="280"/>
        <end position="302"/>
    </location>
</feature>
<keyword evidence="4 7" id="KW-1133">Transmembrane helix</keyword>
<evidence type="ECO:0000256" key="1">
    <source>
        <dbReference type="ARBA" id="ARBA00004141"/>
    </source>
</evidence>
<name>A0ABV6NY09_9ACTN</name>
<dbReference type="Proteomes" id="UP001589894">
    <property type="component" value="Unassembled WGS sequence"/>
</dbReference>
<evidence type="ECO:0000256" key="5">
    <source>
        <dbReference type="ARBA" id="ARBA00023136"/>
    </source>
</evidence>